<accession>A0A921LMA5</accession>
<gene>
    <name evidence="1" type="ORF">K8V20_01190</name>
</gene>
<dbReference type="Proteomes" id="UP000782880">
    <property type="component" value="Unassembled WGS sequence"/>
</dbReference>
<dbReference type="AlphaFoldDB" id="A0A921LMA5"/>
<feature type="non-terminal residue" evidence="1">
    <location>
        <position position="99"/>
    </location>
</feature>
<name>A0A921LMA5_9FIRM</name>
<sequence length="99" mass="11174">MSLENLQVNTAYVENLLQRGMEALNNGGDFTPFGVTPQLMLVGYIWDLVDLSDKAGGGLDLTYETVNRLPVTMTYVYPYLLREEEMLPARARLDMAKKL</sequence>
<protein>
    <submittedName>
        <fullName evidence="1">Uncharacterized protein</fullName>
    </submittedName>
</protein>
<organism evidence="1 2">
    <name type="scientific">Subdoligranulum variabile</name>
    <dbReference type="NCBI Taxonomy" id="214851"/>
    <lineage>
        <taxon>Bacteria</taxon>
        <taxon>Bacillati</taxon>
        <taxon>Bacillota</taxon>
        <taxon>Clostridia</taxon>
        <taxon>Eubacteriales</taxon>
        <taxon>Oscillospiraceae</taxon>
        <taxon>Subdoligranulum</taxon>
    </lineage>
</organism>
<reference evidence="1" key="1">
    <citation type="journal article" date="2021" name="PeerJ">
        <title>Extensive microbial diversity within the chicken gut microbiome revealed by metagenomics and culture.</title>
        <authorList>
            <person name="Gilroy R."/>
            <person name="Ravi A."/>
            <person name="Getino M."/>
            <person name="Pursley I."/>
            <person name="Horton D.L."/>
            <person name="Alikhan N.F."/>
            <person name="Baker D."/>
            <person name="Gharbi K."/>
            <person name="Hall N."/>
            <person name="Watson M."/>
            <person name="Adriaenssens E.M."/>
            <person name="Foster-Nyarko E."/>
            <person name="Jarju S."/>
            <person name="Secka A."/>
            <person name="Antonio M."/>
            <person name="Oren A."/>
            <person name="Chaudhuri R.R."/>
            <person name="La Ragione R."/>
            <person name="Hildebrand F."/>
            <person name="Pallen M.J."/>
        </authorList>
    </citation>
    <scope>NUCLEOTIDE SEQUENCE</scope>
    <source>
        <strain evidence="1">ChiBcec21-2208</strain>
    </source>
</reference>
<evidence type="ECO:0000313" key="1">
    <source>
        <dbReference type="EMBL" id="HJG27251.1"/>
    </source>
</evidence>
<proteinExistence type="predicted"/>
<dbReference type="EMBL" id="DYVE01000037">
    <property type="protein sequence ID" value="HJG27251.1"/>
    <property type="molecule type" value="Genomic_DNA"/>
</dbReference>
<reference evidence="1" key="2">
    <citation type="submission" date="2021-09" db="EMBL/GenBank/DDBJ databases">
        <authorList>
            <person name="Gilroy R."/>
        </authorList>
    </citation>
    <scope>NUCLEOTIDE SEQUENCE</scope>
    <source>
        <strain evidence="1">ChiBcec21-2208</strain>
    </source>
</reference>
<comment type="caution">
    <text evidence="1">The sequence shown here is derived from an EMBL/GenBank/DDBJ whole genome shotgun (WGS) entry which is preliminary data.</text>
</comment>
<evidence type="ECO:0000313" key="2">
    <source>
        <dbReference type="Proteomes" id="UP000782880"/>
    </source>
</evidence>